<dbReference type="GO" id="GO:0005524">
    <property type="term" value="F:ATP binding"/>
    <property type="evidence" value="ECO:0007669"/>
    <property type="project" value="UniProtKB-UniRule"/>
</dbReference>
<sequence>MSSWRRRLVVAMGDELGRARGEARLLAERTAVEADVEGRKAEQIIGDAGRKQTQLRGIHEKMVATLEARRAAAVRAGHDAALEAARSAAPAAAGAPWQGWKPESGLERGPAPMLRIGRIAGSESAGSGPGIPSPSPHPPTTAAHRPPATTTAAVLRPPAAAGSHRPATGLGGAAFGLGGEACADASCSLSAALGPASDGARVAVGGGVEAGGALGGGTPAEAGSGAGRAAAPEGAGSIAESGSAAADSVDVALAAADVARTAIDAAGADAALTTSSHRHVAFRDVNVTEGYDISVESVTGVSLPALLPLLDRAHLRIDSDAAHALPGLLARAVGSVPAGLVRLHVYDPEHLGGSLSAFAALGKAGLLSFVGPSGLREALDTLVETVRRINADVLAGEHASLAELAAATGRRPEPWRVLVLLNADLASWPAHDQAQLARLRRTGVAAGVHLVIVGDDTAGPADLPRLTATQYTGLPGAAIALDAPPPSPAITAAAKAIAEKHSAGREPARLVDLLPQRLWASSSATGLHAVIGETPAGDVARLALGDNPPHALVGGPSGSGKTNLLYAWIAGLASGYSPDELALYLLDFKEGVSFARFATGRRDPSWLPHVRLVGVNVNDDREFGLALLRHLKDELRRRAEAAKAHEATKLEELRAADPEGHWPRIVAVVDEFQVLLETRDAVTDEAVQLLEDLARRGRSQGIHLVLASQDIAGIEALWGRPSLVAQFTLRIALPKARRVLAENNHAADTVPRFHAVVNDESGHAVANKIVALPNAGHADAWEPLQRRLWEARPPGNLPPALFDGDHVPELAAHTPSPETALLGQTIDVAARGAELALHRAPGRNLAILGTRSGEAADILAAAALTAARGQRIGVDLCCLEPDAASSAIALAAALETEGADVDWHDDLGSLCKDWELRCDGTLRLNLVYAVDAGSARLDAAQSARLRAMLIDGPERHLHTLGWWRSVPRLREDLGGFSARFDAVDAWLALDVQGPELAPLSPASGGPAWYPRERRGLYFDRARHRAPQVVIPYLTTAALPRPEAVLDLP</sequence>
<accession>A0A1G7CWV9</accession>
<dbReference type="AlphaFoldDB" id="A0A1G7CWV9"/>
<dbReference type="RefSeq" id="WP_281188206.1">
    <property type="nucleotide sequence ID" value="NZ_FNAD01000021.1"/>
</dbReference>
<proteinExistence type="predicted"/>
<dbReference type="STRING" id="58114.SAMN05216270_12140"/>
<feature type="coiled-coil region" evidence="4">
    <location>
        <begin position="625"/>
        <end position="656"/>
    </location>
</feature>
<evidence type="ECO:0000256" key="4">
    <source>
        <dbReference type="SAM" id="Coils"/>
    </source>
</evidence>
<dbReference type="PANTHER" id="PTHR22683:SF41">
    <property type="entry name" value="DNA TRANSLOCASE FTSK"/>
    <property type="match status" value="1"/>
</dbReference>
<organism evidence="7 8">
    <name type="scientific">Glycomyces harbinensis</name>
    <dbReference type="NCBI Taxonomy" id="58114"/>
    <lineage>
        <taxon>Bacteria</taxon>
        <taxon>Bacillati</taxon>
        <taxon>Actinomycetota</taxon>
        <taxon>Actinomycetes</taxon>
        <taxon>Glycomycetales</taxon>
        <taxon>Glycomycetaceae</taxon>
        <taxon>Glycomyces</taxon>
    </lineage>
</organism>
<protein>
    <submittedName>
        <fullName evidence="7">FtsK/SpoIIIE family protein</fullName>
    </submittedName>
</protein>
<evidence type="ECO:0000256" key="3">
    <source>
        <dbReference type="PROSITE-ProRule" id="PRU00289"/>
    </source>
</evidence>
<dbReference type="PANTHER" id="PTHR22683">
    <property type="entry name" value="SPORULATION PROTEIN RELATED"/>
    <property type="match status" value="1"/>
</dbReference>
<evidence type="ECO:0000313" key="7">
    <source>
        <dbReference type="EMBL" id="SDE42975.1"/>
    </source>
</evidence>
<dbReference type="Proteomes" id="UP000198949">
    <property type="component" value="Unassembled WGS sequence"/>
</dbReference>
<feature type="compositionally biased region" description="Low complexity" evidence="5">
    <location>
        <begin position="140"/>
        <end position="150"/>
    </location>
</feature>
<keyword evidence="4" id="KW-0175">Coiled coil</keyword>
<dbReference type="InterPro" id="IPR027417">
    <property type="entry name" value="P-loop_NTPase"/>
</dbReference>
<feature type="binding site" evidence="3">
    <location>
        <begin position="555"/>
        <end position="562"/>
    </location>
    <ligand>
        <name>ATP</name>
        <dbReference type="ChEBI" id="CHEBI:30616"/>
    </ligand>
</feature>
<dbReference type="Pfam" id="PF01580">
    <property type="entry name" value="FtsK_SpoIIIE"/>
    <property type="match status" value="1"/>
</dbReference>
<evidence type="ECO:0000256" key="2">
    <source>
        <dbReference type="ARBA" id="ARBA00022840"/>
    </source>
</evidence>
<keyword evidence="2 3" id="KW-0067">ATP-binding</keyword>
<dbReference type="Gene3D" id="3.40.50.300">
    <property type="entry name" value="P-loop containing nucleotide triphosphate hydrolases"/>
    <property type="match status" value="2"/>
</dbReference>
<gene>
    <name evidence="7" type="ORF">SAMN05216270_12140</name>
</gene>
<reference evidence="8" key="1">
    <citation type="submission" date="2016-10" db="EMBL/GenBank/DDBJ databases">
        <authorList>
            <person name="Varghese N."/>
            <person name="Submissions S."/>
        </authorList>
    </citation>
    <scope>NUCLEOTIDE SEQUENCE [LARGE SCALE GENOMIC DNA]</scope>
    <source>
        <strain evidence="8">CGMCC 4.3516</strain>
    </source>
</reference>
<evidence type="ECO:0000256" key="1">
    <source>
        <dbReference type="ARBA" id="ARBA00022741"/>
    </source>
</evidence>
<dbReference type="SUPFAM" id="SSF52540">
    <property type="entry name" value="P-loop containing nucleoside triphosphate hydrolases"/>
    <property type="match status" value="1"/>
</dbReference>
<feature type="domain" description="FtsK" evidence="6">
    <location>
        <begin position="537"/>
        <end position="742"/>
    </location>
</feature>
<dbReference type="PROSITE" id="PS50901">
    <property type="entry name" value="FTSK"/>
    <property type="match status" value="1"/>
</dbReference>
<keyword evidence="1 3" id="KW-0547">Nucleotide-binding</keyword>
<dbReference type="GO" id="GO:0003677">
    <property type="term" value="F:DNA binding"/>
    <property type="evidence" value="ECO:0007669"/>
    <property type="project" value="InterPro"/>
</dbReference>
<dbReference type="InterPro" id="IPR002543">
    <property type="entry name" value="FtsK_dom"/>
</dbReference>
<evidence type="ECO:0000313" key="8">
    <source>
        <dbReference type="Proteomes" id="UP000198949"/>
    </source>
</evidence>
<evidence type="ECO:0000256" key="5">
    <source>
        <dbReference type="SAM" id="MobiDB-lite"/>
    </source>
</evidence>
<dbReference type="CDD" id="cd01127">
    <property type="entry name" value="TrwB_TraG_TraD_VirD4"/>
    <property type="match status" value="1"/>
</dbReference>
<evidence type="ECO:0000259" key="6">
    <source>
        <dbReference type="PROSITE" id="PS50901"/>
    </source>
</evidence>
<dbReference type="EMBL" id="FNAD01000021">
    <property type="protein sequence ID" value="SDE42975.1"/>
    <property type="molecule type" value="Genomic_DNA"/>
</dbReference>
<keyword evidence="8" id="KW-1185">Reference proteome</keyword>
<dbReference type="InterPro" id="IPR050206">
    <property type="entry name" value="FtsK/SpoIIIE/SftA"/>
</dbReference>
<name>A0A1G7CWV9_9ACTN</name>
<feature type="region of interest" description="Disordered" evidence="5">
    <location>
        <begin position="90"/>
        <end position="150"/>
    </location>
</feature>